<evidence type="ECO:0000256" key="9">
    <source>
        <dbReference type="ARBA" id="ARBA00022692"/>
    </source>
</evidence>
<dbReference type="OrthoDB" id="4142200at2759"/>
<keyword evidence="10 15" id="KW-1133">Transmembrane helix</keyword>
<keyword evidence="7" id="KW-1003">Cell membrane</keyword>
<keyword evidence="18" id="KW-1185">Reference proteome</keyword>
<dbReference type="NCBIfam" id="TIGR00879">
    <property type="entry name" value="SP"/>
    <property type="match status" value="1"/>
</dbReference>
<organism evidence="17 18">
    <name type="scientific">Leptobrachium leishanense</name>
    <name type="common">Leishan spiny toad</name>
    <dbReference type="NCBI Taxonomy" id="445787"/>
    <lineage>
        <taxon>Eukaryota</taxon>
        <taxon>Metazoa</taxon>
        <taxon>Chordata</taxon>
        <taxon>Craniata</taxon>
        <taxon>Vertebrata</taxon>
        <taxon>Euteleostomi</taxon>
        <taxon>Amphibia</taxon>
        <taxon>Batrachia</taxon>
        <taxon>Anura</taxon>
        <taxon>Pelobatoidea</taxon>
        <taxon>Megophryidae</taxon>
        <taxon>Leptobrachium</taxon>
    </lineage>
</organism>
<keyword evidence="8" id="KW-0762">Sugar transport</keyword>
<evidence type="ECO:0000256" key="12">
    <source>
        <dbReference type="ARBA" id="ARBA00029961"/>
    </source>
</evidence>
<evidence type="ECO:0000256" key="5">
    <source>
        <dbReference type="ARBA" id="ARBA00015973"/>
    </source>
</evidence>
<keyword evidence="9 15" id="KW-0812">Transmembrane</keyword>
<evidence type="ECO:0000256" key="11">
    <source>
        <dbReference type="ARBA" id="ARBA00023136"/>
    </source>
</evidence>
<evidence type="ECO:0000256" key="3">
    <source>
        <dbReference type="ARBA" id="ARBA00004651"/>
    </source>
</evidence>
<comment type="subcellular location">
    <subcellularLocation>
        <location evidence="2">Cell membrane</location>
        <location evidence="2">Sarcolemma</location>
    </subcellularLocation>
    <subcellularLocation>
        <location evidence="3">Cell membrane</location>
        <topology evidence="3">Multi-pass membrane protein</topology>
    </subcellularLocation>
</comment>
<dbReference type="GO" id="GO:0042383">
    <property type="term" value="C:sarcolemma"/>
    <property type="evidence" value="ECO:0007669"/>
    <property type="project" value="UniProtKB-SubCell"/>
</dbReference>
<dbReference type="Ensembl" id="ENSLLET00000000283.1">
    <property type="protein sequence ID" value="ENSLLEP00000000266.1"/>
    <property type="gene ID" value="ENSLLEG00000000181.1"/>
</dbReference>
<dbReference type="GO" id="GO:0070837">
    <property type="term" value="P:dehydroascorbic acid transport"/>
    <property type="evidence" value="ECO:0007669"/>
    <property type="project" value="TreeGrafter"/>
</dbReference>
<sequence>MASWLLDLVQYRGLLLMIIVLGIGGSFQYGFQISVLNSPSPFIKAFINDTWLHRYSLTIENNELRILWSFIVSSYCIGGILGSVGSGYLMSKCGKKRSLIYNDLIPIATALLLGCSKMAKSFEMILIGRLLYGINAGIGFNIHSQYAGEIAHKKLRGFTNTSISIFVTTGKLLGQIMGLSEILGTEPQWPLLLSLSGVWALVQLVSLPLFPESPVYLLMEKNDKEGCLKALKQLWGDRDHETEIKEMMKEQAARKSDQSLSVKGLLHDRSLRWQIYMLLTMTTALQLCGVNAIYFYAAVVFEAAGLDFSQIPYLTVGVGVCESFSVILCSLLMDRFGRKVLLLGGYTSMVLSLGLLTMTLSLQEKYTWMPYCSVMLIFLYVLSFGTGPGAATITIIVELFPQEARAAAFVIVGLINWMGLFVIGMVFPLVEETLGPFCFLLFIAIITGCAVFLYHYLPETKGKSALEIKADFNKYNFRRQHQQQTSICSPKVIVMSTKL</sequence>
<dbReference type="PANTHER" id="PTHR23503">
    <property type="entry name" value="SOLUTE CARRIER FAMILY 2"/>
    <property type="match status" value="1"/>
</dbReference>
<feature type="transmembrane region" description="Helical" evidence="15">
    <location>
        <begin position="12"/>
        <end position="31"/>
    </location>
</feature>
<keyword evidence="11 15" id="KW-0472">Membrane</keyword>
<feature type="transmembrane region" description="Helical" evidence="15">
    <location>
        <begin position="66"/>
        <end position="88"/>
    </location>
</feature>
<dbReference type="Pfam" id="PF00083">
    <property type="entry name" value="Sugar_tr"/>
    <property type="match status" value="1"/>
</dbReference>
<dbReference type="GO" id="GO:0055056">
    <property type="term" value="F:D-glucose transmembrane transporter activity"/>
    <property type="evidence" value="ECO:0007669"/>
    <property type="project" value="TreeGrafter"/>
</dbReference>
<feature type="domain" description="Major facilitator superfamily (MFS) profile" evidence="16">
    <location>
        <begin position="18"/>
        <end position="461"/>
    </location>
</feature>
<reference evidence="17" key="2">
    <citation type="submission" date="2025-09" db="UniProtKB">
        <authorList>
            <consortium name="Ensembl"/>
        </authorList>
    </citation>
    <scope>IDENTIFICATION</scope>
</reference>
<dbReference type="InterPro" id="IPR005829">
    <property type="entry name" value="Sugar_transporter_CS"/>
</dbReference>
<feature type="transmembrane region" description="Helical" evidence="15">
    <location>
        <begin position="311"/>
        <end position="333"/>
    </location>
</feature>
<dbReference type="PANTHER" id="PTHR23503:SF54">
    <property type="entry name" value="MAJOR FACILITATOR SUPERFAMILY (MFS) PROFILE DOMAIN-CONTAINING PROTEIN"/>
    <property type="match status" value="1"/>
</dbReference>
<evidence type="ECO:0000256" key="15">
    <source>
        <dbReference type="SAM" id="Phobius"/>
    </source>
</evidence>
<dbReference type="PRINTS" id="PR00171">
    <property type="entry name" value="SUGRTRNSPORT"/>
</dbReference>
<evidence type="ECO:0000256" key="1">
    <source>
        <dbReference type="ARBA" id="ARBA00000590"/>
    </source>
</evidence>
<dbReference type="GO" id="GO:1990539">
    <property type="term" value="P:fructose import across plasma membrane"/>
    <property type="evidence" value="ECO:0007669"/>
    <property type="project" value="UniProtKB-ARBA"/>
</dbReference>
<reference evidence="17" key="1">
    <citation type="submission" date="2025-08" db="UniProtKB">
        <authorList>
            <consortium name="Ensembl"/>
        </authorList>
    </citation>
    <scope>IDENTIFICATION</scope>
</reference>
<evidence type="ECO:0000256" key="10">
    <source>
        <dbReference type="ARBA" id="ARBA00022989"/>
    </source>
</evidence>
<feature type="transmembrane region" description="Helical" evidence="15">
    <location>
        <begin position="340"/>
        <end position="362"/>
    </location>
</feature>
<accession>A0A8C5LM02</accession>
<dbReference type="InterPro" id="IPR005828">
    <property type="entry name" value="MFS_sugar_transport-like"/>
</dbReference>
<evidence type="ECO:0000256" key="8">
    <source>
        <dbReference type="ARBA" id="ARBA00022597"/>
    </source>
</evidence>
<comment type="catalytic activity">
    <reaction evidence="1">
        <text>D-fructose(out) = D-fructose(in)</text>
        <dbReference type="Rhea" id="RHEA:60372"/>
        <dbReference type="ChEBI" id="CHEBI:37721"/>
    </reaction>
</comment>
<name>A0A8C5LM02_9ANUR</name>
<dbReference type="PROSITE" id="PS00217">
    <property type="entry name" value="SUGAR_TRANSPORT_2"/>
    <property type="match status" value="1"/>
</dbReference>
<dbReference type="AlphaFoldDB" id="A0A8C5LM02"/>
<evidence type="ECO:0000256" key="4">
    <source>
        <dbReference type="ARBA" id="ARBA00007004"/>
    </source>
</evidence>
<proteinExistence type="inferred from homology"/>
<feature type="transmembrane region" description="Helical" evidence="15">
    <location>
        <begin position="407"/>
        <end position="427"/>
    </location>
</feature>
<comment type="similarity">
    <text evidence="4">Belongs to the major facilitator superfamily. Sugar transporter (TC 2.A.1.1) family. Glucose transporter subfamily.</text>
</comment>
<dbReference type="GeneTree" id="ENSGT00940000161061"/>
<dbReference type="GO" id="GO:0005353">
    <property type="term" value="F:fructose transmembrane transporter activity"/>
    <property type="evidence" value="ECO:0007669"/>
    <property type="project" value="UniProtKB-ARBA"/>
</dbReference>
<feature type="transmembrane region" description="Helical" evidence="15">
    <location>
        <begin position="433"/>
        <end position="457"/>
    </location>
</feature>
<evidence type="ECO:0000256" key="14">
    <source>
        <dbReference type="RuleBase" id="RU003346"/>
    </source>
</evidence>
<evidence type="ECO:0000256" key="13">
    <source>
        <dbReference type="ARBA" id="ARBA00031099"/>
    </source>
</evidence>
<dbReference type="InterPro" id="IPR003663">
    <property type="entry name" value="Sugar/inositol_transpt"/>
</dbReference>
<evidence type="ECO:0000313" key="17">
    <source>
        <dbReference type="Ensembl" id="ENSLLEP00000000266.1"/>
    </source>
</evidence>
<dbReference type="Proteomes" id="UP000694569">
    <property type="component" value="Unplaced"/>
</dbReference>
<feature type="transmembrane region" description="Helical" evidence="15">
    <location>
        <begin position="275"/>
        <end position="299"/>
    </location>
</feature>
<feature type="transmembrane region" description="Helical" evidence="15">
    <location>
        <begin position="374"/>
        <end position="400"/>
    </location>
</feature>
<evidence type="ECO:0000256" key="2">
    <source>
        <dbReference type="ARBA" id="ARBA00004135"/>
    </source>
</evidence>
<protein>
    <recommendedName>
        <fullName evidence="5">Solute carrier family 2, facilitated glucose transporter member 5</fullName>
    </recommendedName>
    <alternativeName>
        <fullName evidence="13">Fructose transporter</fullName>
    </alternativeName>
    <alternativeName>
        <fullName evidence="12">Glucose transporter type 5, small intestine</fullName>
    </alternativeName>
</protein>
<dbReference type="SUPFAM" id="SSF103473">
    <property type="entry name" value="MFS general substrate transporter"/>
    <property type="match status" value="1"/>
</dbReference>
<keyword evidence="6 14" id="KW-0813">Transport</keyword>
<dbReference type="InterPro" id="IPR045263">
    <property type="entry name" value="GLUT"/>
</dbReference>
<dbReference type="InterPro" id="IPR020846">
    <property type="entry name" value="MFS_dom"/>
</dbReference>
<evidence type="ECO:0000313" key="18">
    <source>
        <dbReference type="Proteomes" id="UP000694569"/>
    </source>
</evidence>
<evidence type="ECO:0000256" key="7">
    <source>
        <dbReference type="ARBA" id="ARBA00022475"/>
    </source>
</evidence>
<dbReference type="GO" id="GO:0046323">
    <property type="term" value="P:D-glucose import"/>
    <property type="evidence" value="ECO:0007669"/>
    <property type="project" value="TreeGrafter"/>
</dbReference>
<evidence type="ECO:0000259" key="16">
    <source>
        <dbReference type="PROSITE" id="PS50850"/>
    </source>
</evidence>
<dbReference type="FunFam" id="1.20.1250.20:FF:001511">
    <property type="entry name" value="Solute carrier family 2, facilitated glucose transporter member 5"/>
    <property type="match status" value="1"/>
</dbReference>
<dbReference type="PROSITE" id="PS50850">
    <property type="entry name" value="MFS"/>
    <property type="match status" value="1"/>
</dbReference>
<dbReference type="Gene3D" id="1.20.1250.20">
    <property type="entry name" value="MFS general substrate transporter like domains"/>
    <property type="match status" value="1"/>
</dbReference>
<dbReference type="InterPro" id="IPR036259">
    <property type="entry name" value="MFS_trans_sf"/>
</dbReference>
<evidence type="ECO:0000256" key="6">
    <source>
        <dbReference type="ARBA" id="ARBA00022448"/>
    </source>
</evidence>